<protein>
    <submittedName>
        <fullName evidence="1">Uncharacterized protein</fullName>
    </submittedName>
</protein>
<gene>
    <name evidence="1" type="ORF">KIN20_002825</name>
</gene>
<dbReference type="Proteomes" id="UP001196413">
    <property type="component" value="Unassembled WGS sequence"/>
</dbReference>
<name>A0AAD5QDS6_PARTN</name>
<comment type="caution">
    <text evidence="1">The sequence shown here is derived from an EMBL/GenBank/DDBJ whole genome shotgun (WGS) entry which is preliminary data.</text>
</comment>
<dbReference type="EMBL" id="JAHQIW010000367">
    <property type="protein sequence ID" value="KAJ1347697.1"/>
    <property type="molecule type" value="Genomic_DNA"/>
</dbReference>
<sequence length="72" mass="7837">MDVSASHEHGQKVTVSDAACRCRSRSAQHSTSGTLPPLIGKVLRDTFKDVMGRRFTFAHQASTALRVLLVAK</sequence>
<accession>A0AAD5QDS6</accession>
<keyword evidence="2" id="KW-1185">Reference proteome</keyword>
<organism evidence="1 2">
    <name type="scientific">Parelaphostrongylus tenuis</name>
    <name type="common">Meningeal worm</name>
    <dbReference type="NCBI Taxonomy" id="148309"/>
    <lineage>
        <taxon>Eukaryota</taxon>
        <taxon>Metazoa</taxon>
        <taxon>Ecdysozoa</taxon>
        <taxon>Nematoda</taxon>
        <taxon>Chromadorea</taxon>
        <taxon>Rhabditida</taxon>
        <taxon>Rhabditina</taxon>
        <taxon>Rhabditomorpha</taxon>
        <taxon>Strongyloidea</taxon>
        <taxon>Metastrongylidae</taxon>
        <taxon>Parelaphostrongylus</taxon>
    </lineage>
</organism>
<evidence type="ECO:0000313" key="2">
    <source>
        <dbReference type="Proteomes" id="UP001196413"/>
    </source>
</evidence>
<proteinExistence type="predicted"/>
<dbReference type="AlphaFoldDB" id="A0AAD5QDS6"/>
<evidence type="ECO:0000313" key="1">
    <source>
        <dbReference type="EMBL" id="KAJ1347697.1"/>
    </source>
</evidence>
<reference evidence="1" key="1">
    <citation type="submission" date="2021-06" db="EMBL/GenBank/DDBJ databases">
        <title>Parelaphostrongylus tenuis whole genome reference sequence.</title>
        <authorList>
            <person name="Garwood T.J."/>
            <person name="Larsen P.A."/>
            <person name="Fountain-Jones N.M."/>
            <person name="Garbe J.R."/>
            <person name="Macchietto M.G."/>
            <person name="Kania S.A."/>
            <person name="Gerhold R.W."/>
            <person name="Richards J.E."/>
            <person name="Wolf T.M."/>
        </authorList>
    </citation>
    <scope>NUCLEOTIDE SEQUENCE</scope>
    <source>
        <strain evidence="1">MNPRO001-30</strain>
        <tissue evidence="1">Meninges</tissue>
    </source>
</reference>